<dbReference type="AlphaFoldDB" id="A0A8S1HS11"/>
<dbReference type="Proteomes" id="UP000835052">
    <property type="component" value="Unassembled WGS sequence"/>
</dbReference>
<protein>
    <recommendedName>
        <fullName evidence="12">Enoyl-[acyl-carrier-protein] reductase, mitochondrial</fullName>
        <ecNumber evidence="11">1.3.1.104</ecNumber>
    </recommendedName>
    <alternativeName>
        <fullName evidence="13">2-enoyl thioester reductase</fullName>
    </alternativeName>
</protein>
<dbReference type="InterPro" id="IPR013154">
    <property type="entry name" value="ADH-like_N"/>
</dbReference>
<dbReference type="CDD" id="cd08290">
    <property type="entry name" value="ETR"/>
    <property type="match status" value="1"/>
</dbReference>
<evidence type="ECO:0000256" key="12">
    <source>
        <dbReference type="ARBA" id="ARBA00041058"/>
    </source>
</evidence>
<dbReference type="Pfam" id="PF00107">
    <property type="entry name" value="ADH_zinc_N"/>
    <property type="match status" value="1"/>
</dbReference>
<dbReference type="PANTHER" id="PTHR43981">
    <property type="entry name" value="ENOYL-[ACYL-CARRIER-PROTEIN] REDUCTASE, MITOCHONDRIAL"/>
    <property type="match status" value="1"/>
</dbReference>
<evidence type="ECO:0000256" key="11">
    <source>
        <dbReference type="ARBA" id="ARBA00038963"/>
    </source>
</evidence>
<gene>
    <name evidence="15" type="ORF">CAUJ_LOCUS14498</name>
</gene>
<dbReference type="Gene3D" id="3.40.50.720">
    <property type="entry name" value="NAD(P)-binding Rossmann-like Domain"/>
    <property type="match status" value="1"/>
</dbReference>
<keyword evidence="5" id="KW-0521">NADP</keyword>
<dbReference type="SUPFAM" id="SSF51735">
    <property type="entry name" value="NAD(P)-binding Rossmann-fold domains"/>
    <property type="match status" value="1"/>
</dbReference>
<accession>A0A8S1HS11</accession>
<feature type="domain" description="Enoyl reductase (ER)" evidence="14">
    <location>
        <begin position="25"/>
        <end position="340"/>
    </location>
</feature>
<evidence type="ECO:0000259" key="14">
    <source>
        <dbReference type="SMART" id="SM00829"/>
    </source>
</evidence>
<organism evidence="15 16">
    <name type="scientific">Caenorhabditis auriculariae</name>
    <dbReference type="NCBI Taxonomy" id="2777116"/>
    <lineage>
        <taxon>Eukaryota</taxon>
        <taxon>Metazoa</taxon>
        <taxon>Ecdysozoa</taxon>
        <taxon>Nematoda</taxon>
        <taxon>Chromadorea</taxon>
        <taxon>Rhabditida</taxon>
        <taxon>Rhabditina</taxon>
        <taxon>Rhabditomorpha</taxon>
        <taxon>Rhabditoidea</taxon>
        <taxon>Rhabditidae</taxon>
        <taxon>Peloderinae</taxon>
        <taxon>Caenorhabditis</taxon>
    </lineage>
</organism>
<evidence type="ECO:0000256" key="13">
    <source>
        <dbReference type="ARBA" id="ARBA00042123"/>
    </source>
</evidence>
<evidence type="ECO:0000256" key="6">
    <source>
        <dbReference type="ARBA" id="ARBA00022946"/>
    </source>
</evidence>
<evidence type="ECO:0000256" key="4">
    <source>
        <dbReference type="ARBA" id="ARBA00022832"/>
    </source>
</evidence>
<keyword evidence="10" id="KW-0275">Fatty acid biosynthesis</keyword>
<sequence>MSRKVMSEVLKSRTLLYRSFGEPEKVLELATVDVESEPKKGQVLVQWLASPINPLDINSIQGVYVYRPTPPVIGGSEGVGRVVKCSPGSAFSKGDHVTLFTMNTPFWTEYGIVDEEDLLKIDNRISVPMAATLMVNPPTAWVMLKDFIDLSPGDYIIQNSANSGVGRSVIELCKAFGYKSINIVRDRPAIESLKTELWKLGADHIFTEEEFAKEGRKFVKTLSSPPKLAMNGVGGRSSLGIAAVLEKGGTSVTYGGMSKKPHEFSTSALVFNDVRVRGVAVGMWMRQPENEEKLELCLREIQELAVAGKLTATPMDHVPLERFQEALRKSMESRQKKQLLIISAQTSPSKL</sequence>
<keyword evidence="8" id="KW-0443">Lipid metabolism</keyword>
<proteinExistence type="inferred from homology"/>
<evidence type="ECO:0000256" key="10">
    <source>
        <dbReference type="ARBA" id="ARBA00023160"/>
    </source>
</evidence>
<dbReference type="GO" id="GO:0141148">
    <property type="term" value="F:enoyl-[acyl-carrier-protein] reductase (NADPH) activity"/>
    <property type="evidence" value="ECO:0007669"/>
    <property type="project" value="UniProtKB-EC"/>
</dbReference>
<dbReference type="InterPro" id="IPR051034">
    <property type="entry name" value="Mito_Enoyl-ACP_Reductase"/>
</dbReference>
<evidence type="ECO:0000256" key="9">
    <source>
        <dbReference type="ARBA" id="ARBA00023128"/>
    </source>
</evidence>
<dbReference type="SMART" id="SM00829">
    <property type="entry name" value="PKS_ER"/>
    <property type="match status" value="1"/>
</dbReference>
<keyword evidence="7" id="KW-0560">Oxidoreductase</keyword>
<evidence type="ECO:0000256" key="1">
    <source>
        <dbReference type="ARBA" id="ARBA00004173"/>
    </source>
</evidence>
<evidence type="ECO:0000313" key="16">
    <source>
        <dbReference type="Proteomes" id="UP000835052"/>
    </source>
</evidence>
<dbReference type="SUPFAM" id="SSF50129">
    <property type="entry name" value="GroES-like"/>
    <property type="match status" value="1"/>
</dbReference>
<reference evidence="15" key="1">
    <citation type="submission" date="2020-10" db="EMBL/GenBank/DDBJ databases">
        <authorList>
            <person name="Kikuchi T."/>
        </authorList>
    </citation>
    <scope>NUCLEOTIDE SEQUENCE</scope>
    <source>
        <strain evidence="15">NKZ352</strain>
    </source>
</reference>
<dbReference type="InterPro" id="IPR036291">
    <property type="entry name" value="NAD(P)-bd_dom_sf"/>
</dbReference>
<comment type="caution">
    <text evidence="15">The sequence shown here is derived from an EMBL/GenBank/DDBJ whole genome shotgun (WGS) entry which is preliminary data.</text>
</comment>
<dbReference type="Pfam" id="PF08240">
    <property type="entry name" value="ADH_N"/>
    <property type="match status" value="1"/>
</dbReference>
<keyword evidence="9" id="KW-0496">Mitochondrion</keyword>
<dbReference type="GO" id="GO:0006633">
    <property type="term" value="P:fatty acid biosynthetic process"/>
    <property type="evidence" value="ECO:0007669"/>
    <property type="project" value="UniProtKB-KW"/>
</dbReference>
<keyword evidence="16" id="KW-1185">Reference proteome</keyword>
<dbReference type="OrthoDB" id="7482721at2759"/>
<dbReference type="InterPro" id="IPR013149">
    <property type="entry name" value="ADH-like_C"/>
</dbReference>
<evidence type="ECO:0000256" key="8">
    <source>
        <dbReference type="ARBA" id="ARBA00023098"/>
    </source>
</evidence>
<keyword evidence="6" id="KW-0809">Transit peptide</keyword>
<evidence type="ECO:0000256" key="5">
    <source>
        <dbReference type="ARBA" id="ARBA00022857"/>
    </source>
</evidence>
<evidence type="ECO:0000256" key="7">
    <source>
        <dbReference type="ARBA" id="ARBA00023002"/>
    </source>
</evidence>
<dbReference type="InterPro" id="IPR020843">
    <property type="entry name" value="ER"/>
</dbReference>
<dbReference type="EMBL" id="CAJGYM010000131">
    <property type="protein sequence ID" value="CAD6198592.1"/>
    <property type="molecule type" value="Genomic_DNA"/>
</dbReference>
<comment type="subcellular location">
    <subcellularLocation>
        <location evidence="1">Mitochondrion</location>
    </subcellularLocation>
</comment>
<name>A0A8S1HS11_9PELO</name>
<dbReference type="EC" id="1.3.1.104" evidence="11"/>
<keyword evidence="4" id="KW-0276">Fatty acid metabolism</keyword>
<dbReference type="GO" id="GO:0005739">
    <property type="term" value="C:mitochondrion"/>
    <property type="evidence" value="ECO:0007669"/>
    <property type="project" value="UniProtKB-SubCell"/>
</dbReference>
<dbReference type="PANTHER" id="PTHR43981:SF1">
    <property type="entry name" value="ENOYL-[ACYL-CARRIER-PROTEIN] REDUCTASE, MITOCHONDRIAL"/>
    <property type="match status" value="1"/>
</dbReference>
<dbReference type="Gene3D" id="3.90.180.10">
    <property type="entry name" value="Medium-chain alcohol dehydrogenases, catalytic domain"/>
    <property type="match status" value="1"/>
</dbReference>
<evidence type="ECO:0000313" key="15">
    <source>
        <dbReference type="EMBL" id="CAD6198592.1"/>
    </source>
</evidence>
<evidence type="ECO:0000256" key="3">
    <source>
        <dbReference type="ARBA" id="ARBA00022516"/>
    </source>
</evidence>
<comment type="similarity">
    <text evidence="2">Belongs to the zinc-containing alcohol dehydrogenase family. Quinone oxidoreductase subfamily.</text>
</comment>
<keyword evidence="3" id="KW-0444">Lipid biosynthesis</keyword>
<evidence type="ECO:0000256" key="2">
    <source>
        <dbReference type="ARBA" id="ARBA00010371"/>
    </source>
</evidence>
<dbReference type="InterPro" id="IPR011032">
    <property type="entry name" value="GroES-like_sf"/>
</dbReference>